<reference evidence="1" key="1">
    <citation type="submission" date="2020-04" db="EMBL/GenBank/DDBJ databases">
        <title>Hybrid Assembly of Korean Phytophthora infestans isolates.</title>
        <authorList>
            <person name="Prokchorchik M."/>
            <person name="Lee Y."/>
            <person name="Seo J."/>
            <person name="Cho J.-H."/>
            <person name="Park Y.-E."/>
            <person name="Jang D.-C."/>
            <person name="Im J.-S."/>
            <person name="Choi J.-G."/>
            <person name="Park H.-J."/>
            <person name="Lee G.-B."/>
            <person name="Lee Y.-G."/>
            <person name="Hong S.-Y."/>
            <person name="Cho K."/>
            <person name="Sohn K.H."/>
        </authorList>
    </citation>
    <scope>NUCLEOTIDE SEQUENCE</scope>
    <source>
        <strain evidence="1">KR_1_A1</strain>
    </source>
</reference>
<sequence>MVVLRDPFVYSIWVQGVPRHSARKGIQQLGLRSSGMEVRRPQYAICIRRLQKVFENSTITAWQISDYFGIPPPSLSDYLPQ</sequence>
<proteinExistence type="predicted"/>
<dbReference type="AlphaFoldDB" id="A0A833T2R1"/>
<dbReference type="Proteomes" id="UP000602510">
    <property type="component" value="Unassembled WGS sequence"/>
</dbReference>
<organism evidence="1 2">
    <name type="scientific">Phytophthora infestans</name>
    <name type="common">Potato late blight agent</name>
    <name type="synonym">Botrytis infestans</name>
    <dbReference type="NCBI Taxonomy" id="4787"/>
    <lineage>
        <taxon>Eukaryota</taxon>
        <taxon>Sar</taxon>
        <taxon>Stramenopiles</taxon>
        <taxon>Oomycota</taxon>
        <taxon>Peronosporomycetes</taxon>
        <taxon>Peronosporales</taxon>
        <taxon>Peronosporaceae</taxon>
        <taxon>Phytophthora</taxon>
    </lineage>
</organism>
<evidence type="ECO:0000313" key="2">
    <source>
        <dbReference type="Proteomes" id="UP000602510"/>
    </source>
</evidence>
<gene>
    <name evidence="1" type="ORF">GN244_ATG15360</name>
</gene>
<accession>A0A833T2R1</accession>
<name>A0A833T2R1_PHYIN</name>
<dbReference type="EMBL" id="WSZM01000466">
    <property type="protein sequence ID" value="KAF4032756.1"/>
    <property type="molecule type" value="Genomic_DNA"/>
</dbReference>
<comment type="caution">
    <text evidence="1">The sequence shown here is derived from an EMBL/GenBank/DDBJ whole genome shotgun (WGS) entry which is preliminary data.</text>
</comment>
<keyword evidence="2" id="KW-1185">Reference proteome</keyword>
<protein>
    <submittedName>
        <fullName evidence="1">Uncharacterized protein</fullName>
    </submittedName>
</protein>
<evidence type="ECO:0000313" key="1">
    <source>
        <dbReference type="EMBL" id="KAF4032756.1"/>
    </source>
</evidence>